<dbReference type="EMBL" id="PCMW01000021">
    <property type="protein sequence ID" value="PDS25879.1"/>
    <property type="molecule type" value="Genomic_DNA"/>
</dbReference>
<sequence length="277" mass="32166">MRNILILISVLLVLISCGDNIKREEDKHPEIPEYPLFLKNSLVYRKLYVATVSFNNNKSKDNLVIHTKDYFFYTVTDSTLFIITGYREAVEPGREFPAKNFITLTRVKNSKIETEKWTEICDQEIPIINNGDTLHIGRKKIDLKSTKLISKKDVFYADEISKDKKFISSWDPYYEYYNIDYKMIYDSTVIKEFGRVTIGSGSHLTGSVGAINWSYHAIPLIYYQFKSNGKTGLTKINFDEQKPPLLVKIQDKIYCITHSEPSELNRKVINYEIGILE</sequence>
<dbReference type="OrthoDB" id="1231903at2"/>
<dbReference type="PROSITE" id="PS51257">
    <property type="entry name" value="PROKAR_LIPOPROTEIN"/>
    <property type="match status" value="1"/>
</dbReference>
<protein>
    <recommendedName>
        <fullName evidence="3">Lipoprotein</fullName>
    </recommendedName>
</protein>
<dbReference type="AlphaFoldDB" id="A0A2H3KFB8"/>
<evidence type="ECO:0000313" key="1">
    <source>
        <dbReference type="EMBL" id="PDS25879.1"/>
    </source>
</evidence>
<dbReference type="RefSeq" id="WP_097553580.1">
    <property type="nucleotide sequence ID" value="NZ_PCMW01000021.1"/>
</dbReference>
<gene>
    <name evidence="1" type="ORF">B0A77_03700</name>
</gene>
<accession>A0A2H3KFB8</accession>
<evidence type="ECO:0000313" key="2">
    <source>
        <dbReference type="Proteomes" id="UP000220828"/>
    </source>
</evidence>
<name>A0A2H3KFB8_9FLAO</name>
<comment type="caution">
    <text evidence="1">The sequence shown here is derived from an EMBL/GenBank/DDBJ whole genome shotgun (WGS) entry which is preliminary data.</text>
</comment>
<proteinExistence type="predicted"/>
<evidence type="ECO:0008006" key="3">
    <source>
        <dbReference type="Google" id="ProtNLM"/>
    </source>
</evidence>
<reference evidence="1 2" key="1">
    <citation type="submission" date="2017-09" db="EMBL/GenBank/DDBJ databases">
        <title>Whole genomes of Flavobacteriaceae.</title>
        <authorList>
            <person name="Stine C."/>
            <person name="Li C."/>
            <person name="Tadesse D."/>
        </authorList>
    </citation>
    <scope>NUCLEOTIDE SEQUENCE [LARGE SCALE GENOMIC DNA]</scope>
    <source>
        <strain evidence="1 2">ATCC 35036</strain>
    </source>
</reference>
<dbReference type="Proteomes" id="UP000220828">
    <property type="component" value="Unassembled WGS sequence"/>
</dbReference>
<organism evidence="1 2">
    <name type="scientific">Flavobacterium branchiophilum</name>
    <dbReference type="NCBI Taxonomy" id="55197"/>
    <lineage>
        <taxon>Bacteria</taxon>
        <taxon>Pseudomonadati</taxon>
        <taxon>Bacteroidota</taxon>
        <taxon>Flavobacteriia</taxon>
        <taxon>Flavobacteriales</taxon>
        <taxon>Flavobacteriaceae</taxon>
        <taxon>Flavobacterium</taxon>
    </lineage>
</organism>